<accession>A0A9E6TVQ5</accession>
<dbReference type="AlphaFoldDB" id="A0A9E6TVQ5"/>
<reference evidence="1 2" key="2">
    <citation type="journal article" date="2021" name="Microorganisms">
        <title>The Ever-Expanding Pseudomonas Genus: Description of 43 New Species and Partition of the Pseudomonas putida Group.</title>
        <authorList>
            <person name="Girard L."/>
            <person name="Lood C."/>
            <person name="Hofte M."/>
            <person name="Vandamme P."/>
            <person name="Rokni-Zadeh H."/>
            <person name="van Noort V."/>
            <person name="Lavigne R."/>
            <person name="De Mot R."/>
        </authorList>
    </citation>
    <scope>NUCLEOTIDE SEQUENCE [LARGE SCALE GENOMIC DNA]</scope>
    <source>
        <strain evidence="1 2">RW9S1A</strain>
    </source>
</reference>
<dbReference type="Proteomes" id="UP000633418">
    <property type="component" value="Chromosome"/>
</dbReference>
<organism evidence="1 2">
    <name type="scientific">Pseudomonas xantholysinigenes</name>
    <dbReference type="NCBI Taxonomy" id="2745490"/>
    <lineage>
        <taxon>Bacteria</taxon>
        <taxon>Pseudomonadati</taxon>
        <taxon>Pseudomonadota</taxon>
        <taxon>Gammaproteobacteria</taxon>
        <taxon>Pseudomonadales</taxon>
        <taxon>Pseudomonadaceae</taxon>
        <taxon>Pseudomonas</taxon>
    </lineage>
</organism>
<dbReference type="SUPFAM" id="SSF48498">
    <property type="entry name" value="Tetracyclin repressor-like, C-terminal domain"/>
    <property type="match status" value="1"/>
</dbReference>
<evidence type="ECO:0000313" key="1">
    <source>
        <dbReference type="EMBL" id="QXI36411.1"/>
    </source>
</evidence>
<dbReference type="RefSeq" id="WP_186655115.1">
    <property type="nucleotide sequence ID" value="NZ_CP077095.1"/>
</dbReference>
<dbReference type="Gene3D" id="1.10.357.10">
    <property type="entry name" value="Tetracycline Repressor, domain 2"/>
    <property type="match status" value="1"/>
</dbReference>
<sequence length="107" mass="11641">MEPGEVDYGLAYFDHIGRILERAAIAQPFAAMAYHLLLFISVVAAEKENHQAPQLHGDFIGGYLARSAQQYPGASFLGTHFTAISSTATFDAGLAVLLDGFEGWRRP</sequence>
<name>A0A9E6TVQ5_9PSED</name>
<evidence type="ECO:0008006" key="3">
    <source>
        <dbReference type="Google" id="ProtNLM"/>
    </source>
</evidence>
<reference evidence="1 2" key="1">
    <citation type="journal article" date="2020" name="Microorganisms">
        <title>Reliable Identification of Environmental Pseudomonas Isolates Using the rpoD Gene.</title>
        <authorList>
            <consortium name="The Broad Institute Genome Sequencing Platform"/>
            <person name="Girard L."/>
            <person name="Lood C."/>
            <person name="Rokni-Zadeh H."/>
            <person name="van Noort V."/>
            <person name="Lavigne R."/>
            <person name="De Mot R."/>
        </authorList>
    </citation>
    <scope>NUCLEOTIDE SEQUENCE [LARGE SCALE GENOMIC DNA]</scope>
    <source>
        <strain evidence="1 2">RW9S1A</strain>
    </source>
</reference>
<protein>
    <recommendedName>
        <fullName evidence="3">Tetracycline repressor TetR C-terminal domain-containing protein</fullName>
    </recommendedName>
</protein>
<gene>
    <name evidence="1" type="ORF">HU772_013710</name>
</gene>
<evidence type="ECO:0000313" key="2">
    <source>
        <dbReference type="Proteomes" id="UP000633418"/>
    </source>
</evidence>
<dbReference type="InterPro" id="IPR036271">
    <property type="entry name" value="Tet_transcr_reg_TetR-rel_C_sf"/>
</dbReference>
<dbReference type="KEGG" id="pxn:HU772_013710"/>
<dbReference type="EMBL" id="CP077095">
    <property type="protein sequence ID" value="QXI36411.1"/>
    <property type="molecule type" value="Genomic_DNA"/>
</dbReference>
<keyword evidence="2" id="KW-1185">Reference proteome</keyword>
<proteinExistence type="predicted"/>